<dbReference type="SUPFAM" id="SSF48557">
    <property type="entry name" value="L-aspartase-like"/>
    <property type="match status" value="1"/>
</dbReference>
<dbReference type="PRINTS" id="PR00149">
    <property type="entry name" value="FUMRATELYASE"/>
</dbReference>
<proteinExistence type="inferred from homology"/>
<dbReference type="Gene3D" id="1.10.275.10">
    <property type="entry name" value="Fumarase/aspartase (N-terminal domain)"/>
    <property type="match status" value="1"/>
</dbReference>
<accession>A0AAF0D1H0</accession>
<comment type="subcellular location">
    <subcellularLocation>
        <location evidence="1">Cytoplasm</location>
    </subcellularLocation>
</comment>
<gene>
    <name evidence="1 5" type="primary">argH</name>
    <name evidence="5" type="ORF">OdinLCB4_005725</name>
</gene>
<organism evidence="5 6">
    <name type="scientific">Odinarchaeota yellowstonii (strain LCB_4)</name>
    <dbReference type="NCBI Taxonomy" id="1841599"/>
    <lineage>
        <taxon>Archaea</taxon>
        <taxon>Promethearchaeati</taxon>
        <taxon>Candidatus Odinarchaeota</taxon>
        <taxon>Candidatus Odinarchaeia</taxon>
        <taxon>Candidatus Odinarchaeales</taxon>
        <taxon>Candidatus Odinarchaeaceae</taxon>
        <taxon>Candidatus Odinarchaeum</taxon>
    </lineage>
</organism>
<dbReference type="FunFam" id="1.20.200.10:FF:000015">
    <property type="entry name" value="argininosuccinate lyase isoform X2"/>
    <property type="match status" value="1"/>
</dbReference>
<dbReference type="Gene3D" id="1.20.200.10">
    <property type="entry name" value="Fumarase/aspartase (Central domain)"/>
    <property type="match status" value="1"/>
</dbReference>
<dbReference type="InterPro" id="IPR009049">
    <property type="entry name" value="Argininosuccinate_lyase"/>
</dbReference>
<dbReference type="HAMAP" id="MF_00006">
    <property type="entry name" value="Arg_succ_lyase"/>
    <property type="match status" value="1"/>
</dbReference>
<dbReference type="CDD" id="cd01359">
    <property type="entry name" value="Argininosuccinate_lyase"/>
    <property type="match status" value="1"/>
</dbReference>
<evidence type="ECO:0000259" key="3">
    <source>
        <dbReference type="Pfam" id="PF00206"/>
    </source>
</evidence>
<dbReference type="Pfam" id="PF00206">
    <property type="entry name" value="Lyase_1"/>
    <property type="match status" value="1"/>
</dbReference>
<reference evidence="5" key="2">
    <citation type="journal article" date="2022" name="Nat. Microbiol.">
        <title>A closed Candidatus Odinarchaeum chromosome exposes Asgard archaeal viruses.</title>
        <authorList>
            <person name="Tamarit D."/>
            <person name="Caceres E.F."/>
            <person name="Krupovic M."/>
            <person name="Nijland R."/>
            <person name="Eme L."/>
            <person name="Robinson N.P."/>
            <person name="Ettema T.J.G."/>
        </authorList>
    </citation>
    <scope>NUCLEOTIDE SEQUENCE</scope>
    <source>
        <strain evidence="5">LCB_4</strain>
    </source>
</reference>
<dbReference type="InterPro" id="IPR008948">
    <property type="entry name" value="L-Aspartase-like"/>
</dbReference>
<dbReference type="InterPro" id="IPR020557">
    <property type="entry name" value="Fumarate_lyase_CS"/>
</dbReference>
<dbReference type="AlphaFoldDB" id="A0AAF0D1H0"/>
<dbReference type="PROSITE" id="PS00163">
    <property type="entry name" value="FUMARATE_LYASES"/>
    <property type="match status" value="1"/>
</dbReference>
<keyword evidence="1 5" id="KW-0456">Lyase</keyword>
<dbReference type="InterPro" id="IPR022761">
    <property type="entry name" value="Fumarate_lyase_N"/>
</dbReference>
<evidence type="ECO:0000256" key="2">
    <source>
        <dbReference type="NCBIfam" id="TIGR00838"/>
    </source>
</evidence>
<protein>
    <recommendedName>
        <fullName evidence="1 2">Argininosuccinate lyase</fullName>
        <shortName evidence="1">ASAL</shortName>
        <ecNumber evidence="1 2">4.3.2.1</ecNumber>
    </recommendedName>
    <alternativeName>
        <fullName evidence="1">Arginosuccinase</fullName>
    </alternativeName>
</protein>
<reference evidence="5" key="1">
    <citation type="journal article" date="2017" name="Nature">
        <title>Asgard archaea illuminate the origin of eukaryotic cellular complexity.</title>
        <authorList>
            <person name="Zaremba-Niedzwiedzka K."/>
            <person name="Caceres E.F."/>
            <person name="Saw J.H."/>
            <person name="Backstrom D."/>
            <person name="Juzokaite L."/>
            <person name="Vancaester E."/>
            <person name="Seitz K.W."/>
            <person name="Anantharaman K."/>
            <person name="Starnawski P."/>
            <person name="Kjeldsen K.U."/>
            <person name="Scott M.B."/>
            <person name="Nunoura T."/>
            <person name="Banfield J.F."/>
            <person name="Schramm A."/>
            <person name="Baker B.J."/>
            <person name="Spang A."/>
            <person name="Ettema T.J.G."/>
        </authorList>
    </citation>
    <scope>NUCLEOTIDE SEQUENCE</scope>
    <source>
        <strain evidence="5">LCB_4</strain>
    </source>
</reference>
<keyword evidence="1" id="KW-0055">Arginine biosynthesis</keyword>
<feature type="domain" description="Argininosuccinate lyase C-terminal" evidence="4">
    <location>
        <begin position="368"/>
        <end position="439"/>
    </location>
</feature>
<keyword evidence="1" id="KW-0028">Amino-acid biosynthesis</keyword>
<dbReference type="PANTHER" id="PTHR43814">
    <property type="entry name" value="ARGININOSUCCINATE LYASE"/>
    <property type="match status" value="1"/>
</dbReference>
<dbReference type="NCBIfam" id="TIGR00838">
    <property type="entry name" value="argH"/>
    <property type="match status" value="1"/>
</dbReference>
<dbReference type="KEGG" id="oyw:OdinLCB4_005725"/>
<dbReference type="PANTHER" id="PTHR43814:SF1">
    <property type="entry name" value="ARGININOSUCCINATE LYASE"/>
    <property type="match status" value="1"/>
</dbReference>
<comment type="similarity">
    <text evidence="1">Belongs to the lyase 1 family. Argininosuccinate lyase subfamily.</text>
</comment>
<dbReference type="InterPro" id="IPR029419">
    <property type="entry name" value="Arg_succ_lyase_C"/>
</dbReference>
<evidence type="ECO:0000313" key="6">
    <source>
        <dbReference type="Proteomes" id="UP000186851"/>
    </source>
</evidence>
<dbReference type="EC" id="4.3.2.1" evidence="1 2"/>
<dbReference type="InterPro" id="IPR024083">
    <property type="entry name" value="Fumarase/histidase_N"/>
</dbReference>
<evidence type="ECO:0000259" key="4">
    <source>
        <dbReference type="Pfam" id="PF14698"/>
    </source>
</evidence>
<dbReference type="EMBL" id="CP091871">
    <property type="protein sequence ID" value="WEU39967.1"/>
    <property type="molecule type" value="Genomic_DNA"/>
</dbReference>
<comment type="catalytic activity">
    <reaction evidence="1">
        <text>2-(N(omega)-L-arginino)succinate = fumarate + L-arginine</text>
        <dbReference type="Rhea" id="RHEA:24020"/>
        <dbReference type="ChEBI" id="CHEBI:29806"/>
        <dbReference type="ChEBI" id="CHEBI:32682"/>
        <dbReference type="ChEBI" id="CHEBI:57472"/>
        <dbReference type="EC" id="4.3.2.1"/>
    </reaction>
</comment>
<keyword evidence="1" id="KW-0963">Cytoplasm</keyword>
<dbReference type="Proteomes" id="UP000186851">
    <property type="component" value="Chromosome"/>
</dbReference>
<evidence type="ECO:0000313" key="5">
    <source>
        <dbReference type="EMBL" id="WEU39967.1"/>
    </source>
</evidence>
<dbReference type="GO" id="GO:0004056">
    <property type="term" value="F:argininosuccinate lyase activity"/>
    <property type="evidence" value="ECO:0007669"/>
    <property type="project" value="UniProtKB-UniRule"/>
</dbReference>
<sequence>MSFFWRARFDENTFDETLDYTAGEDIRFDEKLVLYDILGTQAHNIMLFKIGLLKESELKNILKVLEDLKKEFSEGKIQLRKDYEDVHLNIEYLVTERIGRELGGKIHLARSRNDQVAVDIRMYMRDAVIALMEGLIEFSKILLKISEENYETLMPGYTHMQQAQPITLSHWCLSYVDALIRDLERLSQLYKRLNKNPLGAGALAGFTWSINRELTADLLGFEGVQENTLDAVSCRGEFEAELISILCILMIQFSRIAEDVILWSTSEFNFIQLSDKYTTGSSIMPQKKNPDIAELIRGRAARLIGDLCSVMSVIKGLPTGYNRDFQETKRLLFDSVDVALASVNILSKMMNSVKVNKERMLTSVEEGFTSAVDVSDLLVKKGIPFRTAYQVTGRLVNILLKQGRRLKDLKTSELTELVYSETGLKIDLNESELHTVLNPLENIKRKNHLGGPAPSENIRMRIDRLNRIKEFEELTGRLKKTLKEKYDKLLEEINRIISSP</sequence>
<dbReference type="Gene3D" id="1.10.40.30">
    <property type="entry name" value="Fumarase/aspartase (C-terminal domain)"/>
    <property type="match status" value="1"/>
</dbReference>
<feature type="domain" description="Fumarate lyase N-terminal" evidence="3">
    <location>
        <begin position="25"/>
        <end position="305"/>
    </location>
</feature>
<comment type="pathway">
    <text evidence="1">Amino-acid biosynthesis; L-arginine biosynthesis; L-arginine from L-ornithine and carbamoyl phosphate: step 3/3.</text>
</comment>
<dbReference type="Pfam" id="PF14698">
    <property type="entry name" value="ASL_C2"/>
    <property type="match status" value="1"/>
</dbReference>
<dbReference type="InterPro" id="IPR000362">
    <property type="entry name" value="Fumarate_lyase_fam"/>
</dbReference>
<evidence type="ECO:0000256" key="1">
    <source>
        <dbReference type="HAMAP-Rule" id="MF_00006"/>
    </source>
</evidence>
<dbReference type="PRINTS" id="PR00145">
    <property type="entry name" value="ARGSUCLYASE"/>
</dbReference>
<dbReference type="GO" id="GO:0042450">
    <property type="term" value="P:L-arginine biosynthetic process via ornithine"/>
    <property type="evidence" value="ECO:0007669"/>
    <property type="project" value="UniProtKB-UniRule"/>
</dbReference>
<name>A0AAF0D1H0_ODILC</name>
<dbReference type="GO" id="GO:0005829">
    <property type="term" value="C:cytosol"/>
    <property type="evidence" value="ECO:0007669"/>
    <property type="project" value="TreeGrafter"/>
</dbReference>